<gene>
    <name evidence="9" type="ORF">EDD63_1763</name>
</gene>
<keyword evidence="3" id="KW-1003">Cell membrane</keyword>
<protein>
    <submittedName>
        <fullName evidence="9">Putative membrane protein</fullName>
    </submittedName>
</protein>
<keyword evidence="5 7" id="KW-1133">Transmembrane helix</keyword>
<feature type="transmembrane region" description="Helical" evidence="7">
    <location>
        <begin position="232"/>
        <end position="253"/>
    </location>
</feature>
<dbReference type="AlphaFoldDB" id="A0A4R7ZBU7"/>
<comment type="subcellular location">
    <subcellularLocation>
        <location evidence="1">Cell membrane</location>
        <topology evidence="1">Multi-pass membrane protein</topology>
    </subcellularLocation>
</comment>
<dbReference type="InterPro" id="IPR000620">
    <property type="entry name" value="EamA_dom"/>
</dbReference>
<accession>A0A4R7ZBU7</accession>
<feature type="transmembrane region" description="Helical" evidence="7">
    <location>
        <begin position="207"/>
        <end position="225"/>
    </location>
</feature>
<feature type="transmembrane region" description="Helical" evidence="7">
    <location>
        <begin position="176"/>
        <end position="195"/>
    </location>
</feature>
<dbReference type="RefSeq" id="WP_134171421.1">
    <property type="nucleotide sequence ID" value="NZ_SODD01000076.1"/>
</dbReference>
<sequence>MNTNKNKWAIIELFLVNAYWGYTTVLMKNVLQYMSSNAYILLRFTSAALFLCIIYYKKIRTINYKTWIRGLLLGVTIALPMLLSVYGLNFTSASNSVFIGQLSFIIVPMFVMIYHRTKPSIYFIITTVLLLLGLIIFSDAINSGFNSGDFITFIGMFINCITILLTSHFMKNEDALELGIAQIIGAAVVSILFGLHDLPKVEWCNESILIIILTGIIGSGVAFTMRTHSQKYLSPILISVMSVVTPIFGLIGASQIPNLQNQVEIITSPKIFGSVMLIIALLYYTTNELKPKKRKMP</sequence>
<keyword evidence="6 7" id="KW-0472">Membrane</keyword>
<dbReference type="PANTHER" id="PTHR42920:SF5">
    <property type="entry name" value="EAMA DOMAIN-CONTAINING PROTEIN"/>
    <property type="match status" value="1"/>
</dbReference>
<comment type="caution">
    <text evidence="9">The sequence shown here is derived from an EMBL/GenBank/DDBJ whole genome shotgun (WGS) entry which is preliminary data.</text>
</comment>
<dbReference type="Pfam" id="PF00892">
    <property type="entry name" value="EamA"/>
    <property type="match status" value="1"/>
</dbReference>
<feature type="transmembrane region" description="Helical" evidence="7">
    <location>
        <begin position="7"/>
        <end position="26"/>
    </location>
</feature>
<feature type="transmembrane region" description="Helical" evidence="7">
    <location>
        <begin position="265"/>
        <end position="286"/>
    </location>
</feature>
<dbReference type="SUPFAM" id="SSF103481">
    <property type="entry name" value="Multidrug resistance efflux transporter EmrE"/>
    <property type="match status" value="1"/>
</dbReference>
<keyword evidence="10" id="KW-1185">Reference proteome</keyword>
<feature type="transmembrane region" description="Helical" evidence="7">
    <location>
        <begin position="94"/>
        <end position="114"/>
    </location>
</feature>
<dbReference type="OrthoDB" id="9804865at2"/>
<evidence type="ECO:0000313" key="9">
    <source>
        <dbReference type="EMBL" id="TDW08053.1"/>
    </source>
</evidence>
<dbReference type="Proteomes" id="UP000294743">
    <property type="component" value="Unassembled WGS sequence"/>
</dbReference>
<proteinExistence type="inferred from homology"/>
<evidence type="ECO:0000256" key="4">
    <source>
        <dbReference type="ARBA" id="ARBA00022692"/>
    </source>
</evidence>
<feature type="transmembrane region" description="Helical" evidence="7">
    <location>
        <begin position="38"/>
        <end position="56"/>
    </location>
</feature>
<evidence type="ECO:0000256" key="1">
    <source>
        <dbReference type="ARBA" id="ARBA00004651"/>
    </source>
</evidence>
<dbReference type="EMBL" id="SODD01000076">
    <property type="protein sequence ID" value="TDW08053.1"/>
    <property type="molecule type" value="Genomic_DNA"/>
</dbReference>
<evidence type="ECO:0000256" key="6">
    <source>
        <dbReference type="ARBA" id="ARBA00023136"/>
    </source>
</evidence>
<evidence type="ECO:0000259" key="8">
    <source>
        <dbReference type="Pfam" id="PF00892"/>
    </source>
</evidence>
<evidence type="ECO:0000313" key="10">
    <source>
        <dbReference type="Proteomes" id="UP000294743"/>
    </source>
</evidence>
<dbReference type="PANTHER" id="PTHR42920">
    <property type="entry name" value="OS03G0707200 PROTEIN-RELATED"/>
    <property type="match status" value="1"/>
</dbReference>
<reference evidence="9 10" key="1">
    <citation type="submission" date="2019-03" db="EMBL/GenBank/DDBJ databases">
        <title>Genomic Encyclopedia of Type Strains, Phase IV (KMG-IV): sequencing the most valuable type-strain genomes for metagenomic binning, comparative biology and taxonomic classification.</title>
        <authorList>
            <person name="Goeker M."/>
        </authorList>
    </citation>
    <scope>NUCLEOTIDE SEQUENCE [LARGE SCALE GENOMIC DNA]</scope>
    <source>
        <strain evidence="9 10">DSM 28867</strain>
    </source>
</reference>
<evidence type="ECO:0000256" key="3">
    <source>
        <dbReference type="ARBA" id="ARBA00022475"/>
    </source>
</evidence>
<feature type="domain" description="EamA" evidence="8">
    <location>
        <begin position="8"/>
        <end position="137"/>
    </location>
</feature>
<dbReference type="InterPro" id="IPR037185">
    <property type="entry name" value="EmrE-like"/>
</dbReference>
<feature type="transmembrane region" description="Helical" evidence="7">
    <location>
        <begin position="121"/>
        <end position="138"/>
    </location>
</feature>
<organism evidence="9 10">
    <name type="scientific">Breznakia blatticola</name>
    <dbReference type="NCBI Taxonomy" id="1754012"/>
    <lineage>
        <taxon>Bacteria</taxon>
        <taxon>Bacillati</taxon>
        <taxon>Bacillota</taxon>
        <taxon>Erysipelotrichia</taxon>
        <taxon>Erysipelotrichales</taxon>
        <taxon>Erysipelotrichaceae</taxon>
        <taxon>Breznakia</taxon>
    </lineage>
</organism>
<evidence type="ECO:0000256" key="5">
    <source>
        <dbReference type="ARBA" id="ARBA00022989"/>
    </source>
</evidence>
<feature type="transmembrane region" description="Helical" evidence="7">
    <location>
        <begin position="68"/>
        <end position="88"/>
    </location>
</feature>
<dbReference type="GO" id="GO:0005886">
    <property type="term" value="C:plasma membrane"/>
    <property type="evidence" value="ECO:0007669"/>
    <property type="project" value="UniProtKB-SubCell"/>
</dbReference>
<dbReference type="InterPro" id="IPR051258">
    <property type="entry name" value="Diverse_Substrate_Transporter"/>
</dbReference>
<evidence type="ECO:0000256" key="7">
    <source>
        <dbReference type="SAM" id="Phobius"/>
    </source>
</evidence>
<comment type="similarity">
    <text evidence="2">Belongs to the EamA transporter family.</text>
</comment>
<evidence type="ECO:0000256" key="2">
    <source>
        <dbReference type="ARBA" id="ARBA00007362"/>
    </source>
</evidence>
<name>A0A4R7ZBU7_9FIRM</name>
<feature type="transmembrane region" description="Helical" evidence="7">
    <location>
        <begin position="150"/>
        <end position="169"/>
    </location>
</feature>
<keyword evidence="4 7" id="KW-0812">Transmembrane</keyword>